<feature type="site" description="Increases basicity of active site His" evidence="5">
    <location>
        <position position="144"/>
    </location>
</feature>
<feature type="domain" description="PglD N-terminal" evidence="7">
    <location>
        <begin position="4"/>
        <end position="83"/>
    </location>
</feature>
<dbReference type="Pfam" id="PF00132">
    <property type="entry name" value="Hexapep"/>
    <property type="match status" value="1"/>
</dbReference>
<dbReference type="CDD" id="cd03360">
    <property type="entry name" value="LbH_AT_putative"/>
    <property type="match status" value="1"/>
</dbReference>
<feature type="active site" description="Proton acceptor" evidence="5">
    <location>
        <position position="143"/>
    </location>
</feature>
<dbReference type="GO" id="GO:0016746">
    <property type="term" value="F:acyltransferase activity"/>
    <property type="evidence" value="ECO:0007669"/>
    <property type="project" value="UniProtKB-KW"/>
</dbReference>
<dbReference type="InterPro" id="IPR050179">
    <property type="entry name" value="Trans_hexapeptide_repeat"/>
</dbReference>
<evidence type="ECO:0000256" key="2">
    <source>
        <dbReference type="ARBA" id="ARBA00022679"/>
    </source>
</evidence>
<evidence type="ECO:0000256" key="3">
    <source>
        <dbReference type="ARBA" id="ARBA00022737"/>
    </source>
</evidence>
<keyword evidence="2 8" id="KW-0808">Transferase</keyword>
<organism evidence="8 9">
    <name type="scientific">Larkinella humicola</name>
    <dbReference type="NCBI Taxonomy" id="2607654"/>
    <lineage>
        <taxon>Bacteria</taxon>
        <taxon>Pseudomonadati</taxon>
        <taxon>Bacteroidota</taxon>
        <taxon>Cytophagia</taxon>
        <taxon>Cytophagales</taxon>
        <taxon>Spirosomataceae</taxon>
        <taxon>Larkinella</taxon>
    </lineage>
</organism>
<keyword evidence="4" id="KW-0012">Acyltransferase</keyword>
<dbReference type="Pfam" id="PF17836">
    <property type="entry name" value="PglD_N"/>
    <property type="match status" value="1"/>
</dbReference>
<feature type="binding site" evidence="6">
    <location>
        <position position="74"/>
    </location>
    <ligand>
        <name>substrate</name>
    </ligand>
</feature>
<evidence type="ECO:0000256" key="6">
    <source>
        <dbReference type="PIRSR" id="PIRSR620019-2"/>
    </source>
</evidence>
<dbReference type="Proteomes" id="UP000326344">
    <property type="component" value="Unassembled WGS sequence"/>
</dbReference>
<dbReference type="AlphaFoldDB" id="A0A5N1JBC0"/>
<name>A0A5N1JBC0_9BACT</name>
<dbReference type="InterPro" id="IPR001451">
    <property type="entry name" value="Hexapep"/>
</dbReference>
<evidence type="ECO:0000313" key="8">
    <source>
        <dbReference type="EMBL" id="KAA9349705.1"/>
    </source>
</evidence>
<evidence type="ECO:0000256" key="1">
    <source>
        <dbReference type="ARBA" id="ARBA00007274"/>
    </source>
</evidence>
<dbReference type="PROSITE" id="PS00101">
    <property type="entry name" value="HEXAPEP_TRANSFERASES"/>
    <property type="match status" value="1"/>
</dbReference>
<dbReference type="Gene3D" id="2.160.10.10">
    <property type="entry name" value="Hexapeptide repeat proteins"/>
    <property type="match status" value="1"/>
</dbReference>
<keyword evidence="9" id="KW-1185">Reference proteome</keyword>
<evidence type="ECO:0000259" key="7">
    <source>
        <dbReference type="Pfam" id="PF17836"/>
    </source>
</evidence>
<sequence length="216" mass="22978">MQKKIAIYGAGGFGREVLMLIRQINQFTSDQWDFVGFYDDGIETGTLVNGYPVLGGIADLNQLNQPIGIVIAIGNPTTKKKIVVGLQTANVYYPILIHPSVSVNDDQQIKIGEGTIICTGTILTVNIRVGQHVILNLNCTVGHDTRIENYCSFMPAVNLSGEVLVEEGVYIGTGATVINQVIIGQNTTVGAGAVIVKSLPANCTAVGAPAKPIKFH</sequence>
<keyword evidence="3" id="KW-0677">Repeat</keyword>
<gene>
    <name evidence="8" type="ORF">F0P93_19820</name>
</gene>
<reference evidence="8 9" key="1">
    <citation type="submission" date="2019-09" db="EMBL/GenBank/DDBJ databases">
        <title>Genome Sequence of Larkinella sp MA1.</title>
        <authorList>
            <person name="Srinivasan S."/>
        </authorList>
    </citation>
    <scope>NUCLEOTIDE SEQUENCE [LARGE SCALE GENOMIC DNA]</scope>
    <source>
        <strain evidence="8 9">MA1</strain>
    </source>
</reference>
<evidence type="ECO:0000313" key="9">
    <source>
        <dbReference type="Proteomes" id="UP000326344"/>
    </source>
</evidence>
<dbReference type="InterPro" id="IPR041561">
    <property type="entry name" value="PglD_N"/>
</dbReference>
<dbReference type="InterPro" id="IPR020019">
    <property type="entry name" value="AcTrfase_PglD-like"/>
</dbReference>
<dbReference type="Gene3D" id="3.40.50.20">
    <property type="match status" value="1"/>
</dbReference>
<dbReference type="InterPro" id="IPR011004">
    <property type="entry name" value="Trimer_LpxA-like_sf"/>
</dbReference>
<dbReference type="SUPFAM" id="SSF51161">
    <property type="entry name" value="Trimeric LpxA-like enzymes"/>
    <property type="match status" value="1"/>
</dbReference>
<dbReference type="InterPro" id="IPR018357">
    <property type="entry name" value="Hexapep_transf_CS"/>
</dbReference>
<evidence type="ECO:0000256" key="4">
    <source>
        <dbReference type="ARBA" id="ARBA00023315"/>
    </source>
</evidence>
<dbReference type="RefSeq" id="WP_150879028.1">
    <property type="nucleotide sequence ID" value="NZ_VTWS01000005.1"/>
</dbReference>
<dbReference type="EMBL" id="VTWS01000005">
    <property type="protein sequence ID" value="KAA9349705.1"/>
    <property type="molecule type" value="Genomic_DNA"/>
</dbReference>
<comment type="caution">
    <text evidence="8">The sequence shown here is derived from an EMBL/GenBank/DDBJ whole genome shotgun (WGS) entry which is preliminary data.</text>
</comment>
<accession>A0A5N1JBC0</accession>
<proteinExistence type="inferred from homology"/>
<dbReference type="PANTHER" id="PTHR43300">
    <property type="entry name" value="ACETYLTRANSFERASE"/>
    <property type="match status" value="1"/>
</dbReference>
<evidence type="ECO:0000256" key="5">
    <source>
        <dbReference type="PIRSR" id="PIRSR620019-1"/>
    </source>
</evidence>
<protein>
    <submittedName>
        <fullName evidence="8">Acetyltransferase</fullName>
    </submittedName>
</protein>
<comment type="similarity">
    <text evidence="1">Belongs to the transferase hexapeptide repeat family.</text>
</comment>
<dbReference type="PANTHER" id="PTHR43300:SF7">
    <property type="entry name" value="UDP-N-ACETYLBACILLOSAMINE N-ACETYLTRANSFERASE"/>
    <property type="match status" value="1"/>
</dbReference>
<dbReference type="NCBIfam" id="TIGR03570">
    <property type="entry name" value="NeuD_NnaD"/>
    <property type="match status" value="1"/>
</dbReference>